<dbReference type="PANTHER" id="PTHR16055">
    <property type="entry name" value="INTEGRATOR COMPLEX SUBUNIT 10"/>
    <property type="match status" value="1"/>
</dbReference>
<proteinExistence type="inferred from homology"/>
<dbReference type="GO" id="GO:0016180">
    <property type="term" value="P:snRNA processing"/>
    <property type="evidence" value="ECO:0007669"/>
    <property type="project" value="InterPro"/>
</dbReference>
<reference evidence="7" key="1">
    <citation type="submission" date="2017-12" db="EMBL/GenBank/DDBJ databases">
        <title>High-resolution comparative analysis of great ape genomes.</title>
        <authorList>
            <person name="Pollen A."/>
            <person name="Hastie A."/>
            <person name="Hormozdiari F."/>
            <person name="Dougherty M."/>
            <person name="Liu R."/>
            <person name="Chaisson M."/>
            <person name="Hoppe E."/>
            <person name="Hill C."/>
            <person name="Pang A."/>
            <person name="Hillier L."/>
            <person name="Baker C."/>
            <person name="Armstrong J."/>
            <person name="Shendure J."/>
            <person name="Paten B."/>
            <person name="Wilson R."/>
            <person name="Chao H."/>
            <person name="Schneider V."/>
            <person name="Ventura M."/>
            <person name="Kronenberg Z."/>
            <person name="Murali S."/>
            <person name="Gordon D."/>
            <person name="Cantsilieris S."/>
            <person name="Munson K."/>
            <person name="Nelson B."/>
            <person name="Raja A."/>
            <person name="Underwood J."/>
            <person name="Diekhans M."/>
            <person name="Fiddes I."/>
            <person name="Haussler D."/>
            <person name="Eichler E."/>
        </authorList>
    </citation>
    <scope>NUCLEOTIDE SEQUENCE [LARGE SCALE GENOMIC DNA]</scope>
    <source>
        <strain evidence="7">Susie</strain>
    </source>
</reference>
<name>A0A2J8X488_PONAB</name>
<dbReference type="EMBL" id="NDHI03003372">
    <property type="protein sequence ID" value="PNJ76841.1"/>
    <property type="molecule type" value="Genomic_DNA"/>
</dbReference>
<sequence>TCEKVLDLMCYMVLPIQDGGKSQEEPSKVKPKFRKGSDLKLLPCTSKAIMPYCLHLMLACFKAPHGNSRHHQRREGGLSPGHGAPGLPLWRESDGGSAQILH</sequence>
<evidence type="ECO:0000256" key="6">
    <source>
        <dbReference type="SAM" id="MobiDB-lite"/>
    </source>
</evidence>
<accession>A0A2J8X488</accession>
<dbReference type="GO" id="GO:0032039">
    <property type="term" value="C:integrator complex"/>
    <property type="evidence" value="ECO:0007669"/>
    <property type="project" value="InterPro"/>
</dbReference>
<feature type="non-terminal residue" evidence="7">
    <location>
        <position position="1"/>
    </location>
</feature>
<protein>
    <recommendedName>
        <fullName evidence="3">Integrator complex subunit 10</fullName>
    </recommendedName>
</protein>
<keyword evidence="4" id="KW-0539">Nucleus</keyword>
<evidence type="ECO:0000256" key="4">
    <source>
        <dbReference type="ARBA" id="ARBA00023242"/>
    </source>
</evidence>
<evidence type="ECO:0000313" key="7">
    <source>
        <dbReference type="EMBL" id="PNJ76841.1"/>
    </source>
</evidence>
<evidence type="ECO:0000256" key="5">
    <source>
        <dbReference type="ARBA" id="ARBA00062419"/>
    </source>
</evidence>
<organism evidence="7">
    <name type="scientific">Pongo abelii</name>
    <name type="common">Sumatran orangutan</name>
    <name type="synonym">Pongo pygmaeus abelii</name>
    <dbReference type="NCBI Taxonomy" id="9601"/>
    <lineage>
        <taxon>Eukaryota</taxon>
        <taxon>Metazoa</taxon>
        <taxon>Chordata</taxon>
        <taxon>Craniata</taxon>
        <taxon>Vertebrata</taxon>
        <taxon>Euteleostomi</taxon>
        <taxon>Mammalia</taxon>
        <taxon>Eutheria</taxon>
        <taxon>Euarchontoglires</taxon>
        <taxon>Primates</taxon>
        <taxon>Haplorrhini</taxon>
        <taxon>Catarrhini</taxon>
        <taxon>Hominidae</taxon>
        <taxon>Pongo</taxon>
    </lineage>
</organism>
<comment type="similarity">
    <text evidence="2">Belongs to the Integrator subunit 10 family.</text>
</comment>
<dbReference type="PANTHER" id="PTHR16055:SF2">
    <property type="entry name" value="INTEGRATOR COMPLEX SUBUNIT 10"/>
    <property type="match status" value="1"/>
</dbReference>
<feature type="region of interest" description="Disordered" evidence="6">
    <location>
        <begin position="66"/>
        <end position="102"/>
    </location>
</feature>
<dbReference type="InterPro" id="IPR026164">
    <property type="entry name" value="Int_cplx_su10"/>
</dbReference>
<evidence type="ECO:0000256" key="3">
    <source>
        <dbReference type="ARBA" id="ARBA00016811"/>
    </source>
</evidence>
<gene>
    <name evidence="7" type="ORF">CR201_G0005079</name>
</gene>
<comment type="subunit">
    <text evidence="5">Component of the Integrator complex, composed of core subunits INTS1, INTS2, INTS3, INTS4, INTS5, INTS6, INTS7, INTS8, INTS9/RC74, INTS10, INTS11/CPSF3L, INTS12, INTS13, INTS14 and INTS15. The core complex associates with protein phosphatase 2A subunits PPP2CA and PPP2R1A, to form the Integrator-PP2A (INTAC) complex. INTS10 is part of the tail subcomplex, composed of INTS10, INTS13, INTS14 and INTS15.</text>
</comment>
<evidence type="ECO:0000256" key="2">
    <source>
        <dbReference type="ARBA" id="ARBA00010391"/>
    </source>
</evidence>
<comment type="caution">
    <text evidence="7">The sequence shown here is derived from an EMBL/GenBank/DDBJ whole genome shotgun (WGS) entry which is preliminary data.</text>
</comment>
<evidence type="ECO:0000256" key="1">
    <source>
        <dbReference type="ARBA" id="ARBA00004123"/>
    </source>
</evidence>
<dbReference type="Pfam" id="PF21045">
    <property type="entry name" value="INT10"/>
    <property type="match status" value="1"/>
</dbReference>
<comment type="subcellular location">
    <subcellularLocation>
        <location evidence="1">Nucleus</location>
    </subcellularLocation>
</comment>
<dbReference type="AlphaFoldDB" id="A0A2J8X488"/>